<dbReference type="InterPro" id="IPR018910">
    <property type="entry name" value="LpqB_C"/>
</dbReference>
<dbReference type="Proteomes" id="UP000014387">
    <property type="component" value="Unassembled WGS sequence"/>
</dbReference>
<feature type="domain" description="GerMN" evidence="2">
    <location>
        <begin position="199"/>
        <end position="288"/>
    </location>
</feature>
<evidence type="ECO:0000313" key="3">
    <source>
        <dbReference type="EMBL" id="EPD30807.1"/>
    </source>
</evidence>
<dbReference type="SMART" id="SM00909">
    <property type="entry name" value="Germane"/>
    <property type="match status" value="1"/>
</dbReference>
<dbReference type="InterPro" id="IPR059026">
    <property type="entry name" value="LpqB_N"/>
</dbReference>
<protein>
    <recommendedName>
        <fullName evidence="2">GerMN domain-containing protein</fullName>
    </recommendedName>
</protein>
<sequence>MRRKALSLAVACALVLAGCSSLPSSGPVTSFERDIPDAESLVLKGYGPVAGSAPDILVRDFLRASAAGLSDDFQVARSYLTDRAKAAWRPESQVQIYSDDQTPLVTGDGNTVSVSVGVGAVVTPDGSYEGQATAAKTTLEYKLTSNAQGQWRIDELPDGVLLSQSSFHAVYTQVSVYFLAPDYRALVPDRRWYPLRRLESHLMQALIEGPSSDIAPAVVSAIPEGARLPLQQVSVTAGTADVELEGEYLVSPDQQEALKWQVTSTLAQVPGVTEVRVNNNGMSLDDVAIPPGPTWAMDKRVGFSKAGLVLRDRSFTTVVVPASEQPGAHSASVGPVDSSPLAFINADKLFAVRPGSKPVQILAGEGISRPSIDRLDWIWTVVGNEIVATNPTGDDSVRIASPWQDGRSLQSISISPDGARALLRRDDDGSGSVWMAAVKRNAQGKPAGIDVPRRVELDAATVVDMSWAGNTSALILQQANGAGTVTISSLGSVRESLDAPADAIRISGGATPQAVLLDTKNEVVYSRFGVSWRNSTTDLVGESYPH</sequence>
<dbReference type="Pfam" id="PF10647">
    <property type="entry name" value="Gmad1"/>
    <property type="match status" value="1"/>
</dbReference>
<dbReference type="Pfam" id="PF25976">
    <property type="entry name" value="LpqB_N"/>
    <property type="match status" value="1"/>
</dbReference>
<evidence type="ECO:0000256" key="1">
    <source>
        <dbReference type="SAM" id="SignalP"/>
    </source>
</evidence>
<keyword evidence="4" id="KW-1185">Reference proteome</keyword>
<dbReference type="InterPro" id="IPR019606">
    <property type="entry name" value="GerMN"/>
</dbReference>
<dbReference type="AlphaFoldDB" id="A0A9W5RE85"/>
<feature type="signal peptide" evidence="1">
    <location>
        <begin position="1"/>
        <end position="26"/>
    </location>
</feature>
<dbReference type="RefSeq" id="WP_016443919.1">
    <property type="nucleotide sequence ID" value="NZ_KE150266.1"/>
</dbReference>
<dbReference type="OrthoDB" id="3226781at2"/>
<gene>
    <name evidence="3" type="ORF">HMPREF9238_00562</name>
</gene>
<evidence type="ECO:0000259" key="2">
    <source>
        <dbReference type="SMART" id="SM00909"/>
    </source>
</evidence>
<comment type="caution">
    <text evidence="3">The sequence shown here is derived from an EMBL/GenBank/DDBJ whole genome shotgun (WGS) entry which is preliminary data.</text>
</comment>
<feature type="chain" id="PRO_5040811984" description="GerMN domain-containing protein" evidence="1">
    <location>
        <begin position="27"/>
        <end position="546"/>
    </location>
</feature>
<reference evidence="3 4" key="1">
    <citation type="submission" date="2013-05" db="EMBL/GenBank/DDBJ databases">
        <title>The Genome Sequence of Actinomyces europaeus ACS-120-V-COL10B.</title>
        <authorList>
            <consortium name="The Broad Institute Genomics Platform"/>
            <person name="Earl A."/>
            <person name="Ward D."/>
            <person name="Feldgarden M."/>
            <person name="Gevers D."/>
            <person name="Saerens B."/>
            <person name="Vaneechoutte M."/>
            <person name="Walker B."/>
            <person name="Young S."/>
            <person name="Zeng Q."/>
            <person name="Gargeya S."/>
            <person name="Fitzgerald M."/>
            <person name="Haas B."/>
            <person name="Abouelleil A."/>
            <person name="Allen A.W."/>
            <person name="Alvarado L."/>
            <person name="Arachchi H.M."/>
            <person name="Berlin A.M."/>
            <person name="Chapman S.B."/>
            <person name="Gainer-Dewar J."/>
            <person name="Goldberg J."/>
            <person name="Griggs A."/>
            <person name="Gujja S."/>
            <person name="Hansen M."/>
            <person name="Howarth C."/>
            <person name="Imamovic A."/>
            <person name="Ireland A."/>
            <person name="Larimer J."/>
            <person name="McCowan C."/>
            <person name="Murphy C."/>
            <person name="Pearson M."/>
            <person name="Poon T.W."/>
            <person name="Priest M."/>
            <person name="Roberts A."/>
            <person name="Saif S."/>
            <person name="Shea T."/>
            <person name="Sisk P."/>
            <person name="Sykes S."/>
            <person name="Wortman J."/>
            <person name="Nusbaum C."/>
            <person name="Birren B."/>
        </authorList>
    </citation>
    <scope>NUCLEOTIDE SEQUENCE [LARGE SCALE GENOMIC DNA]</scope>
    <source>
        <strain evidence="3 4">ACS-120-V-Col10b</strain>
    </source>
</reference>
<keyword evidence="1" id="KW-0732">Signal</keyword>
<name>A0A9W5RE85_9ACTO</name>
<dbReference type="PROSITE" id="PS51257">
    <property type="entry name" value="PROKAR_LIPOPROTEIN"/>
    <property type="match status" value="1"/>
</dbReference>
<evidence type="ECO:0000313" key="4">
    <source>
        <dbReference type="Proteomes" id="UP000014387"/>
    </source>
</evidence>
<proteinExistence type="predicted"/>
<dbReference type="Pfam" id="PF10646">
    <property type="entry name" value="Germane"/>
    <property type="match status" value="1"/>
</dbReference>
<accession>A0A9W5RE85</accession>
<dbReference type="EMBL" id="AGWN01000001">
    <property type="protein sequence ID" value="EPD30807.1"/>
    <property type="molecule type" value="Genomic_DNA"/>
</dbReference>
<organism evidence="3 4">
    <name type="scientific">Gleimia europaea ACS-120-V-Col10b</name>
    <dbReference type="NCBI Taxonomy" id="883069"/>
    <lineage>
        <taxon>Bacteria</taxon>
        <taxon>Bacillati</taxon>
        <taxon>Actinomycetota</taxon>
        <taxon>Actinomycetes</taxon>
        <taxon>Actinomycetales</taxon>
        <taxon>Actinomycetaceae</taxon>
        <taxon>Gleimia</taxon>
    </lineage>
</organism>